<feature type="domain" description="ACT" evidence="9">
    <location>
        <begin position="809"/>
        <end position="888"/>
    </location>
</feature>
<evidence type="ECO:0000259" key="10">
    <source>
        <dbReference type="PROSITE" id="PS51831"/>
    </source>
</evidence>
<evidence type="ECO:0000313" key="12">
    <source>
        <dbReference type="Proteomes" id="UP000236724"/>
    </source>
</evidence>
<comment type="catalytic activity">
    <reaction evidence="7">
        <text>guanosine 3',5'-bis(diphosphate) + H2O = GDP + diphosphate + H(+)</text>
        <dbReference type="Rhea" id="RHEA:14253"/>
        <dbReference type="ChEBI" id="CHEBI:15377"/>
        <dbReference type="ChEBI" id="CHEBI:15378"/>
        <dbReference type="ChEBI" id="CHEBI:33019"/>
        <dbReference type="ChEBI" id="CHEBI:58189"/>
        <dbReference type="ChEBI" id="CHEBI:77828"/>
        <dbReference type="EC" id="3.1.7.2"/>
    </reaction>
</comment>
<name>A0A1H6FFF5_9GAMM</name>
<dbReference type="EC" id="3.1.4.-" evidence="8"/>
<dbReference type="Pfam" id="PF01966">
    <property type="entry name" value="HD"/>
    <property type="match status" value="1"/>
</dbReference>
<comment type="catalytic activity">
    <reaction evidence="8">
        <text>[protein-PII]-uridylyl-L-tyrosine + H2O = [protein-PII]-L-tyrosine + UMP + H(+)</text>
        <dbReference type="Rhea" id="RHEA:48600"/>
        <dbReference type="Rhea" id="RHEA-COMP:12147"/>
        <dbReference type="Rhea" id="RHEA-COMP:12148"/>
        <dbReference type="ChEBI" id="CHEBI:15377"/>
        <dbReference type="ChEBI" id="CHEBI:15378"/>
        <dbReference type="ChEBI" id="CHEBI:46858"/>
        <dbReference type="ChEBI" id="CHEBI:57865"/>
        <dbReference type="ChEBI" id="CHEBI:90602"/>
    </reaction>
</comment>
<dbReference type="CDD" id="cd05401">
    <property type="entry name" value="NT_GlnE_GlnD_like"/>
    <property type="match status" value="1"/>
</dbReference>
<evidence type="ECO:0000256" key="6">
    <source>
        <dbReference type="ARBA" id="ARBA00023268"/>
    </source>
</evidence>
<dbReference type="RefSeq" id="WP_103921725.1">
    <property type="nucleotide sequence ID" value="NZ_FMSV02000543.1"/>
</dbReference>
<dbReference type="InterPro" id="IPR003607">
    <property type="entry name" value="HD/PDEase_dom"/>
</dbReference>
<dbReference type="HAMAP" id="MF_00277">
    <property type="entry name" value="PII_uridylyl_transf"/>
    <property type="match status" value="1"/>
</dbReference>
<accession>A0A1H6FFF5</accession>
<dbReference type="GO" id="GO:0008081">
    <property type="term" value="F:phosphoric diester hydrolase activity"/>
    <property type="evidence" value="ECO:0007669"/>
    <property type="project" value="UniProtKB-UniRule"/>
</dbReference>
<proteinExistence type="inferred from homology"/>
<evidence type="ECO:0000256" key="2">
    <source>
        <dbReference type="ARBA" id="ARBA00022695"/>
    </source>
</evidence>
<protein>
    <recommendedName>
        <fullName evidence="8">Bifunctional uridylyltransferase/uridylyl-removing enzyme</fullName>
        <shortName evidence="8">UTase/UR</shortName>
    </recommendedName>
    <alternativeName>
        <fullName evidence="8">Bifunctional [protein-PII] modification enzyme</fullName>
    </alternativeName>
    <alternativeName>
        <fullName evidence="8">Bifunctional nitrogen sensor protein</fullName>
    </alternativeName>
    <domain>
        <recommendedName>
            <fullName evidence="8">[Protein-PII] uridylyltransferase</fullName>
            <shortName evidence="8">PII uridylyltransferase</shortName>
            <shortName evidence="8">UTase</shortName>
            <ecNumber evidence="8">2.7.7.59</ecNumber>
        </recommendedName>
    </domain>
    <domain>
        <recommendedName>
            <fullName evidence="8">[Protein-PII]-UMP uridylyl-removing enzyme</fullName>
            <shortName evidence="8">UR</shortName>
            <ecNumber evidence="8">3.1.4.-</ecNumber>
        </recommendedName>
    </domain>
</protein>
<dbReference type="InterPro" id="IPR013546">
    <property type="entry name" value="PII_UdlTrfase/GS_AdlTrfase"/>
</dbReference>
<dbReference type="PANTHER" id="PTHR47320">
    <property type="entry name" value="BIFUNCTIONAL URIDYLYLTRANSFERASE/URIDYLYL-REMOVING ENZYME"/>
    <property type="match status" value="1"/>
</dbReference>
<keyword evidence="6 8" id="KW-0511">Multifunctional enzyme</keyword>
<dbReference type="EC" id="2.7.7.59" evidence="8"/>
<feature type="region of interest" description="Uridylyltransferase" evidence="8">
    <location>
        <begin position="1"/>
        <end position="345"/>
    </location>
</feature>
<dbReference type="AlphaFoldDB" id="A0A1H6FFF5"/>
<organism evidence="11 12">
    <name type="scientific">Candidatus Venteria ishoeyi</name>
    <dbReference type="NCBI Taxonomy" id="1899563"/>
    <lineage>
        <taxon>Bacteria</taxon>
        <taxon>Pseudomonadati</taxon>
        <taxon>Pseudomonadota</taxon>
        <taxon>Gammaproteobacteria</taxon>
        <taxon>Thiotrichales</taxon>
        <taxon>Thiotrichaceae</taxon>
        <taxon>Venteria</taxon>
    </lineage>
</organism>
<dbReference type="Gene3D" id="3.30.70.260">
    <property type="match status" value="1"/>
</dbReference>
<dbReference type="PROSITE" id="PS51671">
    <property type="entry name" value="ACT"/>
    <property type="match status" value="1"/>
</dbReference>
<keyword evidence="5 8" id="KW-0460">Magnesium</keyword>
<dbReference type="InterPro" id="IPR043519">
    <property type="entry name" value="NT_sf"/>
</dbReference>
<evidence type="ECO:0000256" key="7">
    <source>
        <dbReference type="ARBA" id="ARBA00047968"/>
    </source>
</evidence>
<gene>
    <name evidence="8 11" type="primary">glnD</name>
    <name evidence="11" type="ORF">MBHS_04041</name>
</gene>
<evidence type="ECO:0000313" key="11">
    <source>
        <dbReference type="EMBL" id="SEH08151.1"/>
    </source>
</evidence>
<sequence>MRYADDYIDTRLFDAAEFQQRLQTTKSAIPVFRDALKTGDKELNLRFQDNASITEIVGQRGWLIDQILIHMWQQYDWPDQNAVALLAVGGYGRQELHPASDVDLLFLYHDVLDDVTQEYIEQFLTFLWDIKLEVGHSVRTPIDTQAMAADDITVMTNLLEARLLIGSQALFEQLQALIGPEHMWPAKTFFEAKVAEQASRYSRYHDTAYNLEPNIKDGPGGLRDIQTVLWVAKRHFGSPQLQNLFGRGFLTNEEYQLLNECQNFLWKVRYLLHQLTGRHDDRLGFEYQRTIAEKLGYQDTEQHLGVETLMKQYYRTAEEVRQLNEMLLQLFQEAILRPEKNQVKPLNKRFRVCNDLIEVAHDRVFADRPFALLEIFLLLENHPEIKGIRASTVRLLRYYKSSIDDAFRSDLRATSLFYEILCQPQGVTRVLRMMRRYGILDAYIPAFGNIVGQMQYDLFHVYTVDQHTLSVLHNLRCFSIDKHQHEFPLCSKIMAHLPKPELLYLAGLFHDIAKGRGGDHSELGQHDAMAFCQLHSMSPHGSRLVAWLVKNHLLMSVTAQRQDISDPDVIHRFALQVMDLAHLDYLYLLTVADIRATSPKLWNSWKASLLEDLYNRTRHALRDGLSNPIDRQVRIESIKRQANSLLDSTDQVGVDMLWDTLDDEYFLRCSPGDIARETDAILLKAPNEPLVLIPDALKGSTDFTIYTEDRDDLFATTALYLEKQRLNVVAAYIITTKKHCTLLHYTVLEDDSTHLDEKRAEVIRQGLIAACQQPQDFSAIKRHQPSQIKYFTIPTQVEFTIDHSSHHTVMELVTTDRPGVLSRVAQVLQKCGGRLKNAKIATFGSKVEDVFYIIDKEGKPLQLPEQLDCLRTQIKEWLDDTEQQKLQKHVI</sequence>
<dbReference type="PROSITE" id="PS51831">
    <property type="entry name" value="HD"/>
    <property type="match status" value="1"/>
</dbReference>
<comment type="cofactor">
    <cofactor evidence="8">
        <name>Mg(2+)</name>
        <dbReference type="ChEBI" id="CHEBI:18420"/>
    </cofactor>
</comment>
<keyword evidence="3" id="KW-0677">Repeat</keyword>
<evidence type="ECO:0000256" key="5">
    <source>
        <dbReference type="ARBA" id="ARBA00022842"/>
    </source>
</evidence>
<dbReference type="Gene3D" id="3.30.460.10">
    <property type="entry name" value="Beta Polymerase, domain 2"/>
    <property type="match status" value="1"/>
</dbReference>
<dbReference type="OrthoDB" id="9758038at2"/>
<dbReference type="InterPro" id="IPR045865">
    <property type="entry name" value="ACT-like_dom_sf"/>
</dbReference>
<dbReference type="SMART" id="SM00471">
    <property type="entry name" value="HDc"/>
    <property type="match status" value="1"/>
</dbReference>
<comment type="caution">
    <text evidence="8">Lacks conserved residue(s) required for the propagation of feature annotation.</text>
</comment>
<dbReference type="SUPFAM" id="SSF81593">
    <property type="entry name" value="Nucleotidyltransferase substrate binding subunit/domain"/>
    <property type="match status" value="1"/>
</dbReference>
<dbReference type="GO" id="GO:0008893">
    <property type="term" value="F:guanosine-3',5'-bis(diphosphate) 3'-diphosphatase activity"/>
    <property type="evidence" value="ECO:0007669"/>
    <property type="project" value="UniProtKB-EC"/>
</dbReference>
<comment type="activity regulation">
    <text evidence="8">Uridylyltransferase (UTase) activity is inhibited by glutamine, while glutamine activates uridylyl-removing (UR) activity.</text>
</comment>
<comment type="catalytic activity">
    <reaction evidence="8">
        <text>[protein-PII]-L-tyrosine + UTP = [protein-PII]-uridylyl-L-tyrosine + diphosphate</text>
        <dbReference type="Rhea" id="RHEA:13673"/>
        <dbReference type="Rhea" id="RHEA-COMP:12147"/>
        <dbReference type="Rhea" id="RHEA-COMP:12148"/>
        <dbReference type="ChEBI" id="CHEBI:33019"/>
        <dbReference type="ChEBI" id="CHEBI:46398"/>
        <dbReference type="ChEBI" id="CHEBI:46858"/>
        <dbReference type="ChEBI" id="CHEBI:90602"/>
        <dbReference type="EC" id="2.7.7.59"/>
    </reaction>
</comment>
<dbReference type="InterPro" id="IPR010043">
    <property type="entry name" value="UTase/UR"/>
</dbReference>
<dbReference type="InterPro" id="IPR006674">
    <property type="entry name" value="HD_domain"/>
</dbReference>
<evidence type="ECO:0000256" key="8">
    <source>
        <dbReference type="HAMAP-Rule" id="MF_00277"/>
    </source>
</evidence>
<dbReference type="Gene3D" id="1.10.3090.10">
    <property type="entry name" value="cca-adding enzyme, domain 2"/>
    <property type="match status" value="1"/>
</dbReference>
<dbReference type="PIRSF" id="PIRSF006288">
    <property type="entry name" value="PII_uridyltransf"/>
    <property type="match status" value="1"/>
</dbReference>
<comment type="similarity">
    <text evidence="8">Belongs to the GlnD family.</text>
</comment>
<evidence type="ECO:0000256" key="1">
    <source>
        <dbReference type="ARBA" id="ARBA00022679"/>
    </source>
</evidence>
<evidence type="ECO:0000256" key="3">
    <source>
        <dbReference type="ARBA" id="ARBA00022737"/>
    </source>
</evidence>
<dbReference type="CDD" id="cd00077">
    <property type="entry name" value="HDc"/>
    <property type="match status" value="1"/>
</dbReference>
<comment type="function">
    <text evidence="8">Modifies, by uridylylation and deuridylylation, the PII regulatory proteins (GlnB and homologs), in response to the nitrogen status of the cell that GlnD senses through the glutamine level. Under low glutamine levels, catalyzes the conversion of the PII proteins and UTP to PII-UMP and PPi, while under higher glutamine levels, GlnD hydrolyzes PII-UMP to PII and UMP (deuridylylation). Thus, controls uridylylation state and activity of the PII proteins, and plays an important role in the regulation of nitrogen metabolism.</text>
</comment>
<feature type="domain" description="HD" evidence="10">
    <location>
        <begin position="464"/>
        <end position="586"/>
    </location>
</feature>
<dbReference type="NCBIfam" id="TIGR01693">
    <property type="entry name" value="UTase_glnD"/>
    <property type="match status" value="1"/>
</dbReference>
<keyword evidence="4 8" id="KW-0378">Hydrolase</keyword>
<dbReference type="PANTHER" id="PTHR47320:SF1">
    <property type="entry name" value="BIFUNCTIONAL URIDYLYLTRANSFERASE_URIDYLYL-REMOVING ENZYME"/>
    <property type="match status" value="1"/>
</dbReference>
<dbReference type="GO" id="GO:0006808">
    <property type="term" value="P:regulation of nitrogen utilization"/>
    <property type="evidence" value="ECO:0007669"/>
    <property type="project" value="UniProtKB-UniRule"/>
</dbReference>
<evidence type="ECO:0000256" key="4">
    <source>
        <dbReference type="ARBA" id="ARBA00022801"/>
    </source>
</evidence>
<dbReference type="GO" id="GO:0008773">
    <property type="term" value="F:[protein-PII] uridylyltransferase activity"/>
    <property type="evidence" value="ECO:0007669"/>
    <property type="project" value="UniProtKB-UniRule"/>
</dbReference>
<reference evidence="11 12" key="1">
    <citation type="submission" date="2016-10" db="EMBL/GenBank/DDBJ databases">
        <authorList>
            <person name="de Groot N.N."/>
        </authorList>
    </citation>
    <scope>NUCLEOTIDE SEQUENCE [LARGE SCALE GENOMIC DNA]</scope>
    <source>
        <strain evidence="11">MBHS1</strain>
    </source>
</reference>
<dbReference type="SUPFAM" id="SSF55021">
    <property type="entry name" value="ACT-like"/>
    <property type="match status" value="1"/>
</dbReference>
<dbReference type="EMBL" id="FMSV02000543">
    <property type="protein sequence ID" value="SEH08151.1"/>
    <property type="molecule type" value="Genomic_DNA"/>
</dbReference>
<dbReference type="SUPFAM" id="SSF81301">
    <property type="entry name" value="Nucleotidyltransferase"/>
    <property type="match status" value="1"/>
</dbReference>
<dbReference type="Pfam" id="PF08335">
    <property type="entry name" value="GlnD_UR_UTase"/>
    <property type="match status" value="1"/>
</dbReference>
<dbReference type="Proteomes" id="UP000236724">
    <property type="component" value="Unassembled WGS sequence"/>
</dbReference>
<dbReference type="SUPFAM" id="SSF109604">
    <property type="entry name" value="HD-domain/PDEase-like"/>
    <property type="match status" value="1"/>
</dbReference>
<keyword evidence="2 8" id="KW-0548">Nucleotidyltransferase</keyword>
<dbReference type="CDD" id="cd04899">
    <property type="entry name" value="ACT_ACR-UUR-like_2"/>
    <property type="match status" value="1"/>
</dbReference>
<evidence type="ECO:0000259" key="9">
    <source>
        <dbReference type="PROSITE" id="PS51671"/>
    </source>
</evidence>
<comment type="domain">
    <text evidence="8">Has four distinct domains: an N-terminal nucleotidyltransferase (NT) domain responsible for UTase activity, a central HD domain that encodes UR activity, and two C-terminal ACT domains that seem to have a role in glutamine sensing.</text>
</comment>
<dbReference type="Gene3D" id="1.20.120.330">
    <property type="entry name" value="Nucleotidyltransferases domain 2"/>
    <property type="match status" value="1"/>
</dbReference>
<dbReference type="FunFam" id="1.10.3090.10:FF:000005">
    <property type="entry name" value="Bifunctional uridylyltransferase/uridylyl-removing enzyme"/>
    <property type="match status" value="1"/>
</dbReference>
<keyword evidence="12" id="KW-1185">Reference proteome</keyword>
<dbReference type="InterPro" id="IPR002912">
    <property type="entry name" value="ACT_dom"/>
</dbReference>
<keyword evidence="1 8" id="KW-0808">Transferase</keyword>